<dbReference type="GO" id="GO:0032259">
    <property type="term" value="P:methylation"/>
    <property type="evidence" value="ECO:0007669"/>
    <property type="project" value="UniProtKB-KW"/>
</dbReference>
<dbReference type="SUPFAM" id="SSF53335">
    <property type="entry name" value="S-adenosyl-L-methionine-dependent methyltransferases"/>
    <property type="match status" value="1"/>
</dbReference>
<name>A0ABX8AXV4_9BACT</name>
<evidence type="ECO:0000259" key="2">
    <source>
        <dbReference type="Pfam" id="PF13649"/>
    </source>
</evidence>
<dbReference type="GO" id="GO:0008168">
    <property type="term" value="F:methyltransferase activity"/>
    <property type="evidence" value="ECO:0007669"/>
    <property type="project" value="UniProtKB-KW"/>
</dbReference>
<dbReference type="Gene3D" id="3.40.50.150">
    <property type="entry name" value="Vaccinia Virus protein VP39"/>
    <property type="match status" value="1"/>
</dbReference>
<organism evidence="3 4">
    <name type="scientific">Chloracidobacterium sp. N</name>
    <dbReference type="NCBI Taxonomy" id="2821540"/>
    <lineage>
        <taxon>Bacteria</taxon>
        <taxon>Pseudomonadati</taxon>
        <taxon>Acidobacteriota</taxon>
        <taxon>Terriglobia</taxon>
        <taxon>Terriglobales</taxon>
        <taxon>Acidobacteriaceae</taxon>
        <taxon>Chloracidobacterium</taxon>
        <taxon>Chloracidobacterium aggregatum</taxon>
    </lineage>
</organism>
<keyword evidence="3" id="KW-0808">Transferase</keyword>
<dbReference type="EMBL" id="CP072642">
    <property type="protein sequence ID" value="QUV93533.1"/>
    <property type="molecule type" value="Genomic_DNA"/>
</dbReference>
<sequence length="297" mass="32883">MPSPDDRTRAFLHDLTISPLWCECFHQLLTETIPLPESGHILLVECGTGGLAIELAHRLRDTGTVTASDSDPARLQLIRDKCQVAKLDNLRILDRDQLADDPVAEGYDLVVGDASLLPTEALPPMLTLLRERVGDGGQIAAYALLRGSFDEFFSIFWEALYECDLAEDLSVPLETLLRTHPTPADIRAQATGAGLHNVALTSSKETFSFDSGHAFLESPLIAGYWLDRWLSIVPRDYLRTVRDSLCDIIDRDRGTYPFEVSIKAALLTAHAEPFPGADDEDPEDKDLELEEDPENDA</sequence>
<gene>
    <name evidence="3" type="ORF">J8C05_09150</name>
</gene>
<dbReference type="CDD" id="cd02440">
    <property type="entry name" value="AdoMet_MTases"/>
    <property type="match status" value="1"/>
</dbReference>
<feature type="region of interest" description="Disordered" evidence="1">
    <location>
        <begin position="271"/>
        <end position="297"/>
    </location>
</feature>
<keyword evidence="3" id="KW-0489">Methyltransferase</keyword>
<reference evidence="3 4" key="1">
    <citation type="submission" date="2021-03" db="EMBL/GenBank/DDBJ databases">
        <title>Genomic and phenotypic characterization of Chloracidobacterium isolates provides evidence for multiple species.</title>
        <authorList>
            <person name="Saini M.K."/>
            <person name="Costas A.M.G."/>
            <person name="Tank M."/>
            <person name="Bryant D.A."/>
        </authorList>
    </citation>
    <scope>NUCLEOTIDE SEQUENCE [LARGE SCALE GENOMIC DNA]</scope>
    <source>
        <strain evidence="3 4">N</strain>
    </source>
</reference>
<keyword evidence="4" id="KW-1185">Reference proteome</keyword>
<protein>
    <submittedName>
        <fullName evidence="3">Methyltransferase domain-containing protein</fullName>
    </submittedName>
</protein>
<accession>A0ABX8AXV4</accession>
<proteinExistence type="predicted"/>
<evidence type="ECO:0000313" key="4">
    <source>
        <dbReference type="Proteomes" id="UP000677668"/>
    </source>
</evidence>
<dbReference type="InterPro" id="IPR041698">
    <property type="entry name" value="Methyltransf_25"/>
</dbReference>
<dbReference type="Pfam" id="PF13649">
    <property type="entry name" value="Methyltransf_25"/>
    <property type="match status" value="1"/>
</dbReference>
<dbReference type="RefSeq" id="WP_211421905.1">
    <property type="nucleotide sequence ID" value="NZ_CP072642.1"/>
</dbReference>
<dbReference type="Proteomes" id="UP000677668">
    <property type="component" value="Chromosome 1"/>
</dbReference>
<feature type="domain" description="Methyltransferase" evidence="2">
    <location>
        <begin position="41"/>
        <end position="137"/>
    </location>
</feature>
<feature type="compositionally biased region" description="Acidic residues" evidence="1">
    <location>
        <begin position="277"/>
        <end position="297"/>
    </location>
</feature>
<evidence type="ECO:0000256" key="1">
    <source>
        <dbReference type="SAM" id="MobiDB-lite"/>
    </source>
</evidence>
<dbReference type="InterPro" id="IPR029063">
    <property type="entry name" value="SAM-dependent_MTases_sf"/>
</dbReference>
<evidence type="ECO:0000313" key="3">
    <source>
        <dbReference type="EMBL" id="QUV93533.1"/>
    </source>
</evidence>